<proteinExistence type="predicted"/>
<dbReference type="AlphaFoldDB" id="A0A1I6FIV4"/>
<dbReference type="Proteomes" id="UP000198583">
    <property type="component" value="Unassembled WGS sequence"/>
</dbReference>
<evidence type="ECO:0000313" key="1">
    <source>
        <dbReference type="EMBL" id="SFR29866.1"/>
    </source>
</evidence>
<sequence>MARADNDRVMETARQALAVLVGERWRYAGRACDLVWLGFGPDVEVTDLRGGTREVAEYSLHLQCSWQVFAGEKRVAGSGDVYLPPRGWSGDGDFDWDVQGTNRFDVRAAELATFLADEEIVVTSVEVSGRGDLTVFLSDDLRIEAPRGDTDAEDWRFFRPGTDGDHVVMPPED</sequence>
<gene>
    <name evidence="1" type="ORF">SAMN04488564_12255</name>
</gene>
<organism evidence="1 2">
    <name type="scientific">Lentzea waywayandensis</name>
    <dbReference type="NCBI Taxonomy" id="84724"/>
    <lineage>
        <taxon>Bacteria</taxon>
        <taxon>Bacillati</taxon>
        <taxon>Actinomycetota</taxon>
        <taxon>Actinomycetes</taxon>
        <taxon>Pseudonocardiales</taxon>
        <taxon>Pseudonocardiaceae</taxon>
        <taxon>Lentzea</taxon>
    </lineage>
</organism>
<reference evidence="2" key="1">
    <citation type="submission" date="2016-10" db="EMBL/GenBank/DDBJ databases">
        <authorList>
            <person name="Varghese N."/>
            <person name="Submissions S."/>
        </authorList>
    </citation>
    <scope>NUCLEOTIDE SEQUENCE [LARGE SCALE GENOMIC DNA]</scope>
    <source>
        <strain evidence="2">DSM 44232</strain>
    </source>
</reference>
<keyword evidence="2" id="KW-1185">Reference proteome</keyword>
<evidence type="ECO:0000313" key="2">
    <source>
        <dbReference type="Proteomes" id="UP000198583"/>
    </source>
</evidence>
<protein>
    <submittedName>
        <fullName evidence="1">Uncharacterized protein</fullName>
    </submittedName>
</protein>
<dbReference type="EMBL" id="FOYL01000022">
    <property type="protein sequence ID" value="SFR29866.1"/>
    <property type="molecule type" value="Genomic_DNA"/>
</dbReference>
<name>A0A1I6FIV4_9PSEU</name>
<accession>A0A1I6FIV4</accession>